<name>A0A7G5B825_9CAUD</name>
<evidence type="ECO:0000313" key="2">
    <source>
        <dbReference type="Proteomes" id="UP000515258"/>
    </source>
</evidence>
<evidence type="ECO:0000313" key="1">
    <source>
        <dbReference type="EMBL" id="QMV32448.1"/>
    </source>
</evidence>
<gene>
    <name evidence="1" type="ORF">U2_00073</name>
</gene>
<accession>A0A7G5B825</accession>
<sequence length="60" mass="6919">MTQGQLQQMFHRAGFNPGVVIGHQFGNDNVSCMYDGRAVEWQLNGKRIEWDKLQANCDDY</sequence>
<reference evidence="1 2" key="1">
    <citation type="submission" date="2020-07" db="EMBL/GenBank/DDBJ databases">
        <title>Ralstonia phages.</title>
        <authorList>
            <person name="Trotereau A."/>
            <person name="Boyer C."/>
            <person name="Torres-Barcelo C."/>
        </authorList>
    </citation>
    <scope>NUCLEOTIDE SEQUENCE [LARGE SCALE GENOMIC DNA]</scope>
</reference>
<proteinExistence type="predicted"/>
<protein>
    <submittedName>
        <fullName evidence="1">Uncharacterized protein</fullName>
    </submittedName>
</protein>
<organism evidence="1 2">
    <name type="scientific">Ralstonia phage Albius</name>
    <dbReference type="NCBI Taxonomy" id="2759712"/>
    <lineage>
        <taxon>Viruses</taxon>
        <taxon>Duplodnaviria</taxon>
        <taxon>Heunggongvirae</taxon>
        <taxon>Uroviricota</taxon>
        <taxon>Caudoviricetes</taxon>
        <taxon>Rahariannevirus</taxon>
        <taxon>Rahariannevirus raharianne</taxon>
    </lineage>
</organism>
<dbReference type="EMBL" id="MT740726">
    <property type="protein sequence ID" value="QMV32448.1"/>
    <property type="molecule type" value="Genomic_DNA"/>
</dbReference>
<dbReference type="Proteomes" id="UP000515258">
    <property type="component" value="Segment"/>
</dbReference>